<dbReference type="GO" id="GO:0005858">
    <property type="term" value="C:axonemal dynein complex"/>
    <property type="evidence" value="ECO:0007669"/>
    <property type="project" value="TreeGrafter"/>
</dbReference>
<dbReference type="GO" id="GO:0007018">
    <property type="term" value="P:microtubule-based movement"/>
    <property type="evidence" value="ECO:0007669"/>
    <property type="project" value="InterPro"/>
</dbReference>
<comment type="similarity">
    <text evidence="2">Belongs to the dynein heavy chain family.</text>
</comment>
<evidence type="ECO:0000259" key="16">
    <source>
        <dbReference type="SMART" id="SM00382"/>
    </source>
</evidence>
<evidence type="ECO:0000256" key="5">
    <source>
        <dbReference type="ARBA" id="ARBA00022737"/>
    </source>
</evidence>
<dbReference type="FunFam" id="1.10.472.130:FF:000004">
    <property type="entry name" value="Dynein axonemal heavy chain 8"/>
    <property type="match status" value="1"/>
</dbReference>
<dbReference type="Gene3D" id="1.10.287.2620">
    <property type="match status" value="1"/>
</dbReference>
<dbReference type="Pfam" id="PF18198">
    <property type="entry name" value="AAA_lid_11"/>
    <property type="match status" value="1"/>
</dbReference>
<dbReference type="GO" id="GO:0031514">
    <property type="term" value="C:motile cilium"/>
    <property type="evidence" value="ECO:0007669"/>
    <property type="project" value="UniProtKB-ARBA"/>
</dbReference>
<dbReference type="Pfam" id="PF17857">
    <property type="entry name" value="AAA_lid_1"/>
    <property type="match status" value="1"/>
</dbReference>
<dbReference type="Pfam" id="PF08385">
    <property type="entry name" value="DHC_N1"/>
    <property type="match status" value="2"/>
</dbReference>
<dbReference type="Gene3D" id="3.40.50.300">
    <property type="entry name" value="P-loop containing nucleotide triphosphate hydrolases"/>
    <property type="match status" value="6"/>
</dbReference>
<dbReference type="GO" id="GO:0051959">
    <property type="term" value="F:dynein light intermediate chain binding"/>
    <property type="evidence" value="ECO:0007669"/>
    <property type="project" value="InterPro"/>
</dbReference>
<reference evidence="17 18" key="1">
    <citation type="submission" date="2017-05" db="EMBL/GenBank/DDBJ databases">
        <title>Genome of assembly of the Bengalese finch, Lonchura striata domestica.</title>
        <authorList>
            <person name="Colquitt B.M."/>
            <person name="Brainard M.S."/>
        </authorList>
    </citation>
    <scope>NUCLEOTIDE SEQUENCE [LARGE SCALE GENOMIC DNA]</scope>
    <source>
        <strain evidence="17">White83orange57</strain>
    </source>
</reference>
<evidence type="ECO:0000256" key="15">
    <source>
        <dbReference type="SAM" id="MobiDB-lite"/>
    </source>
</evidence>
<keyword evidence="7" id="KW-0067">ATP-binding</keyword>
<dbReference type="STRING" id="299123.ENSLSDP00000014422"/>
<dbReference type="Pfam" id="PF17852">
    <property type="entry name" value="Dynein_AAA_lid"/>
    <property type="match status" value="1"/>
</dbReference>
<dbReference type="InterPro" id="IPR041658">
    <property type="entry name" value="AAA_lid_11"/>
</dbReference>
<feature type="coiled-coil region" evidence="14">
    <location>
        <begin position="2485"/>
        <end position="2519"/>
    </location>
</feature>
<dbReference type="Pfam" id="PF12777">
    <property type="entry name" value="MT"/>
    <property type="match status" value="1"/>
</dbReference>
<evidence type="ECO:0000256" key="7">
    <source>
        <dbReference type="ARBA" id="ARBA00022840"/>
    </source>
</evidence>
<evidence type="ECO:0000256" key="9">
    <source>
        <dbReference type="ARBA" id="ARBA00023054"/>
    </source>
</evidence>
<evidence type="ECO:0000256" key="2">
    <source>
        <dbReference type="ARBA" id="ARBA00008887"/>
    </source>
</evidence>
<organism evidence="17 18">
    <name type="scientific">Lonchura striata</name>
    <name type="common">white-rumped munia</name>
    <dbReference type="NCBI Taxonomy" id="40157"/>
    <lineage>
        <taxon>Eukaryota</taxon>
        <taxon>Metazoa</taxon>
        <taxon>Chordata</taxon>
        <taxon>Craniata</taxon>
        <taxon>Vertebrata</taxon>
        <taxon>Euteleostomi</taxon>
        <taxon>Archelosauria</taxon>
        <taxon>Archosauria</taxon>
        <taxon>Dinosauria</taxon>
        <taxon>Saurischia</taxon>
        <taxon>Theropoda</taxon>
        <taxon>Coelurosauria</taxon>
        <taxon>Aves</taxon>
        <taxon>Neognathae</taxon>
        <taxon>Neoaves</taxon>
        <taxon>Telluraves</taxon>
        <taxon>Australaves</taxon>
        <taxon>Passeriformes</taxon>
        <taxon>Passeroidea</taxon>
        <taxon>Estrildidae</taxon>
        <taxon>Estrildinae</taxon>
        <taxon>Lonchura</taxon>
    </lineage>
</organism>
<evidence type="ECO:0000256" key="4">
    <source>
        <dbReference type="ARBA" id="ARBA00022701"/>
    </source>
</evidence>
<dbReference type="FunFam" id="3.40.50.300:FF:001221">
    <property type="entry name" value="Axonemal dynein heavy chain 8"/>
    <property type="match status" value="1"/>
</dbReference>
<comment type="caution">
    <text evidence="17">The sequence shown here is derived from an EMBL/GenBank/DDBJ whole genome shotgun (WGS) entry which is preliminary data.</text>
</comment>
<accession>A0A218V259</accession>
<dbReference type="Gene3D" id="1.20.58.1120">
    <property type="match status" value="1"/>
</dbReference>
<evidence type="ECO:0000313" key="18">
    <source>
        <dbReference type="Proteomes" id="UP000197619"/>
    </source>
</evidence>
<dbReference type="InterPro" id="IPR013594">
    <property type="entry name" value="Dynein_heavy_tail"/>
</dbReference>
<feature type="region of interest" description="Disordered" evidence="15">
    <location>
        <begin position="546"/>
        <end position="572"/>
    </location>
</feature>
<keyword evidence="10" id="KW-0969">Cilium</keyword>
<dbReference type="FunFam" id="1.20.920.30:FF:000004">
    <property type="entry name" value="Dynein axonemal heavy chain 5"/>
    <property type="match status" value="1"/>
</dbReference>
<keyword evidence="5" id="KW-0677">Repeat</keyword>
<dbReference type="FunFam" id="3.40.50.300:FF:000049">
    <property type="entry name" value="Dynein, axonemal, heavy chain 5"/>
    <property type="match status" value="1"/>
</dbReference>
<dbReference type="PANTHER" id="PTHR46532:SF11">
    <property type="entry name" value="DYNEIN AXONEMAL HEAVY CHAIN 12"/>
    <property type="match status" value="1"/>
</dbReference>
<keyword evidence="3" id="KW-0963">Cytoplasm</keyword>
<evidence type="ECO:0000313" key="17">
    <source>
        <dbReference type="EMBL" id="OWK60053.1"/>
    </source>
</evidence>
<evidence type="ECO:0000256" key="10">
    <source>
        <dbReference type="ARBA" id="ARBA00023069"/>
    </source>
</evidence>
<dbReference type="InterPro" id="IPR035706">
    <property type="entry name" value="AAA_9"/>
</dbReference>
<protein>
    <submittedName>
        <fullName evidence="17">Dynein heavy chain 8, axonemal</fullName>
    </submittedName>
</protein>
<dbReference type="Gene3D" id="1.20.920.20">
    <property type="match status" value="1"/>
</dbReference>
<dbReference type="InterPro" id="IPR013602">
    <property type="entry name" value="Dynein_heavy_linker"/>
</dbReference>
<dbReference type="InterPro" id="IPR024317">
    <property type="entry name" value="Dynein_heavy_chain_D4_dom"/>
</dbReference>
<dbReference type="FunFam" id="3.40.50.300:FF:000543">
    <property type="entry name" value="Dynein axonemal heavy chain 5"/>
    <property type="match status" value="1"/>
</dbReference>
<dbReference type="InterPro" id="IPR035699">
    <property type="entry name" value="AAA_6"/>
</dbReference>
<dbReference type="InterPro" id="IPR024743">
    <property type="entry name" value="Dynein_HC_stalk"/>
</dbReference>
<dbReference type="Pfam" id="PF12780">
    <property type="entry name" value="AAA_8"/>
    <property type="match status" value="1"/>
</dbReference>
<keyword evidence="12" id="KW-0206">Cytoskeleton</keyword>
<dbReference type="FunFam" id="1.20.920.20:FF:000004">
    <property type="entry name" value="Dynein axonemal heavy chain 5"/>
    <property type="match status" value="1"/>
</dbReference>
<evidence type="ECO:0000256" key="13">
    <source>
        <dbReference type="ARBA" id="ARBA00023273"/>
    </source>
</evidence>
<feature type="domain" description="AAA+ ATPase" evidence="16">
    <location>
        <begin position="1880"/>
        <end position="2028"/>
    </location>
</feature>
<keyword evidence="9 14" id="KW-0175">Coiled coil</keyword>
<dbReference type="SMART" id="SM00382">
    <property type="entry name" value="AAA"/>
    <property type="match status" value="3"/>
</dbReference>
<feature type="coiled-coil region" evidence="14">
    <location>
        <begin position="2415"/>
        <end position="2452"/>
    </location>
</feature>
<evidence type="ECO:0000256" key="3">
    <source>
        <dbReference type="ARBA" id="ARBA00022490"/>
    </source>
</evidence>
<sequence length="3527" mass="402696">MIQYEKAREDRRAKVNASYKYIFEVLSARVGLDLPTVEEMILDVPSFDAFDSFFAKGGRKSLKIFYQEGDPRGIGAAACIEGTVELKKIDHINFSELQTFDKITAAADNYDTVYQLEEVLMIWYRQIEHVLIESKQLRREAKDSGPLMELENWKYMSAKLDFIIEQIKGQNCKAVINVLKVAHSKILKITNQMVTTCKAYITDAGLNGVWDQETPIVNGKINIMEMIAIEQKFNALTQCAIEGIDLIAVKFKNIYHIFQKKPYDTLDPQVTEFDVDFAKFMSEVERLEKHSDILASPEGKAVVQSYNKLAYVLVEFEVVYYNAWMKEISQLQYLLQSTILVRHPTTEKFLVNFDPHILEIVRETKCMIRLGLEVPEQAVKLAIIEDKLKSNKLQLEGVVQAYEDLRKGTQNIFVNLMTPKMEKMEGVLRQGLTMLTWSSVTLETFFQEADQVLHVTIISDVRIGSILKEISSTSLVSLPVDGPTKIEDLLTDNEDYTKECSELLNIKSMHIEDAVQDLIDLFEKNYEFPSLKPSELQGKEKRIAFEGKEKEKEETPDEGSQSEDSNGNDKEEGFKKNCKDLIAYFSRRLLISLQKATRLSLDRIKRRMSVPINEIVEYMEGGDEVIRKLKNFYAGVAENEAITKIIVILSSAGNSLKEGVSEVLQEFDKYKVLWTEDKDTKFQLDLVTAEELGPLKKSLTIEANSWKMVLCCYLNEEYKAKLLDMMSFINNYLNKLARPLIDLDDVRLAMEALSAIQEKRSDIDISMGPIEEAYGILNAFNVEITKEESDGVDSMRYAFNKLKTQAIAVQDELVEVQPKFKSELLEAVAVFQEDVSHFETAYEMEGPMVPSIPPQEASKRLQIFQANFDELWRKFITYSSGERLFGLPVTEYDILHKVRKELGLLQKLYGLYDTVISTINGYYDILWTEVDIEKISNELMDYQTRLPKGLHHWQAFSDLKKRIEDFIECCSLLEMMSDKAMKQRHWERISETTGYHFDVESETFCLRNIMEAPILQNKEDIEDICISAMKEKDIEAKLNQVAEIWGAQNLSFAQLKARGELLLKGTESAEIMVLMEDSLMILDSLLSNRYNMAFKKKIQSWVSKLSNSSRIIEEWLVVQNLWIYLEAVFVAGDIAKELPQVGLLGIQILWTRDGEEALRNAKDDKKIMDVTNARFLDILNTLIGQTTQDLSKFERVKFETLITIHVKMNIKTPTDFEWLKQSRFYYKEDYDHVIVSITDVDFIYQNEFLGCTDRLVITPLTDRCYITLAQALGMNMGGAPAGPAGTGKTETTKDMGKALGKYVVVFNCSDQMDFRGLGRIFKGLAQSGSWGCFDEFNRIELPVLSVAAQQIYIILTARKEKKKQFIFSDGDCVDLNPEFGIFLTMNPGYAGRQELPENLKIQFRTVAMMVPDRQEKLMEFIQIFVFQIIIRVKLASYGFIDNVVLAKKFFVLYKLCEEQLTKQVHYDFGLRNILSVLRTLGAQKRARPTEDELSIVMRGLRDMNLSKLIDEDEPLFLSLINDLFPGLQLDSSTYDELQAAVAHQVEEAGLVNHPPWNLKLVQLYETNLVRHGLMTLGPSGSGKTMVITVLMRALTECGQPHKEMRMNPKAITAPQMFGKLDAATNDWTDGIFSTLWRKTLKTKKGENVFLVLDGPVDAIWIENLNSVLDDNKTLTLANGDRIPMSPSCKLLFEVHNIENASPATVSRMGMVFISSSVLSWRPILQAWLKKRTAQEAELLQSLYDRIFEPAYTYMKLNLNPKMELLECNYIMQSINLLEGLIPLKEERGVSATQLLHKLFNFAIMWSLGALLELDSRDKLEAFIRAHDKKLDLPKIPHGSNQTMYEFYVTDRDHVPDYASILVPNVDNTRTQFLIDTIAKQNKAVLLIGEQGTAKTVMIKGYMKRYDPEEHLSKSLNFSSATEPFMFQRTIESYVDKRVGSTYGPPGGRKMTIFIDDINMPFINEWGDQITNEIVRQMMEMRGMYSLDKPGDFLTIVDVQVIAAMIHPGGGRNDIPQRLKRQFSVFNCTLPSNTSIDKIFGIIANGYFHPCREFNPEVCNMVEKLVSTGRILWQRTKAKMLPTPSKFHYIFNLRDLSRIWQGMLTIKAEECKTSTVILKLFKHECTRVIADRFNTPEDTAWFEKTLDKTIEEYVEADLSEVLQAEPYFVDFLRDEPEPTGEEAEDAELQAPKVYEEVSRIIRIACGNALLVGVGGSGKQSLSKLASFIAGYKIFQITLTRSYNVTNLAEDLKVLYRTAGQEGQGITFIFTDNEIKEESFLEYVNNLLSSGEVGEKFRARSLKFPGLISGCTMDWFSRWPREALVAVSNYFLSEFNMVCTPSVKTEIVQTMGLFHDIVSESCENYFQSDQIAVFIKNIYEVDVVNTLLFRYRRRTYVTPKSYLSFVNGYKEIYTEKLDSINEQAERMQTGLSKLMEASESVAQLSKDLAVKEKELAVTSLKADKVLEEVKESAEAATKIKLEVQGVKDKAQRIVDAIDLEKQEAEKKLEAAKPALEEAEEALKTIRPEDIATVRKLAKPPHLIMRIMDCCLLLFQKRLDQVTMDPEKPCCKPSWGESLKLMSGPFLNNLRNFARDTINDETVELVQPYFEMEDYTLQHGKKVCGNVAGLLSWTQAMVVFYGVNREVLPLKANLAKQEGRLKIANAEKDKAQAELDEKQAELDKVQAKFDAAMKEKMDLQNDAETCKRKMQAASALIDGLSGEKVRWTQQSKEFKSQIKRLVGDILLCTGFLSYCGPFNQDFRNLLIKDLWEAELRAHKIPFSDDLNLISMLVDQPTISEWNLQGLPGDHLSIQNGIIVTKASRYPLLVDPQTQGKAWVINKEQDNELQVTTLNDKYFRQHLEDSLSLGRSLLIEDIEEELDPVLDNVLEKNFIKSGSAFKVKVGDKEVDVMNSFRLYITTKLPNPSFTPEINAKTSIIDFTVTMKGLENQLLRRVILTEKQELEAERIKLMEDVTANKRKMKELEDNLLYKLTATKGSLVDDESLIGVLQITKQTAAEIAVKLSVAAETEVKINTAQEEYRPVATRGSILYFLLTAMSMVNNMYQTSLAQFLKLFDQSIARSKKSPVAQKRISNIIEYLTFEIHSYSVRGLYENHKFLFTLLLALKIDIERGHVENREFQTLIRGGASLDLQACPPKPCRWILDMVWLNLVELNKLPQFEEILAQIAQSDKAWKSWFDKDAPEEEIIPNGYSDSLDTFRKLLLIRSWCPDRTLSQARKYIANSLHEKYTEPVILNLRKTWEESDMRTPLICFLSMGSDPTDQINSLSRKLNLGMKGGWVLLQNCHLGLDFMDELLETVLTAEIQNDTFRVWITTEQHPKFPITLLQGIAIPYEAVLSQEIKMKNREKEWHGESGVGGVKGETIAAGISWNTVRYMIGEVQYGGRVTDDYDKRLLNCFARVWFNESMFDSAFCFYTGYKIPVCKTLEQYFEYIQLLPAMDSPEVFGLHPNADITYQKNTSADVLDTITNIQPKESGGGSGETRESVVYHLAEDMLEKLPPDYIPHEASCP</sequence>
<dbReference type="GO" id="GO:0045505">
    <property type="term" value="F:dynein intermediate chain binding"/>
    <property type="evidence" value="ECO:0007669"/>
    <property type="project" value="InterPro"/>
</dbReference>
<evidence type="ECO:0000256" key="14">
    <source>
        <dbReference type="SAM" id="Coils"/>
    </source>
</evidence>
<feature type="coiled-coil region" evidence="14">
    <location>
        <begin position="2651"/>
        <end position="2706"/>
    </location>
</feature>
<evidence type="ECO:0000256" key="6">
    <source>
        <dbReference type="ARBA" id="ARBA00022741"/>
    </source>
</evidence>
<dbReference type="GO" id="GO:0005874">
    <property type="term" value="C:microtubule"/>
    <property type="evidence" value="ECO:0007669"/>
    <property type="project" value="UniProtKB-KW"/>
</dbReference>
<gene>
    <name evidence="17" type="primary">DNAH8_1</name>
    <name evidence="17" type="ORF">RLOC_00012593</name>
</gene>
<dbReference type="FunFam" id="3.40.50.300:FF:000044">
    <property type="entry name" value="Dynein heavy chain 5, axonemal"/>
    <property type="match status" value="1"/>
</dbReference>
<dbReference type="InterPro" id="IPR003593">
    <property type="entry name" value="AAA+_ATPase"/>
</dbReference>
<dbReference type="InterPro" id="IPR043157">
    <property type="entry name" value="Dynein_AAA1S"/>
</dbReference>
<keyword evidence="8" id="KW-0243">Dynein</keyword>
<dbReference type="Gene3D" id="1.10.472.130">
    <property type="match status" value="1"/>
</dbReference>
<evidence type="ECO:0000256" key="12">
    <source>
        <dbReference type="ARBA" id="ARBA00023212"/>
    </source>
</evidence>
<evidence type="ECO:0000256" key="1">
    <source>
        <dbReference type="ARBA" id="ARBA00004430"/>
    </source>
</evidence>
<dbReference type="InterPro" id="IPR042219">
    <property type="entry name" value="AAA_lid_11_sf"/>
</dbReference>
<dbReference type="Pfam" id="PF12774">
    <property type="entry name" value="AAA_6"/>
    <property type="match status" value="1"/>
</dbReference>
<dbReference type="InterPro" id="IPR027417">
    <property type="entry name" value="P-loop_NTPase"/>
</dbReference>
<keyword evidence="4" id="KW-0493">Microtubule</keyword>
<name>A0A218V259_9PASE</name>
<feature type="domain" description="AAA+ ATPase" evidence="16">
    <location>
        <begin position="1277"/>
        <end position="1413"/>
    </location>
</feature>
<keyword evidence="6" id="KW-0547">Nucleotide-binding</keyword>
<dbReference type="Pfam" id="PF12781">
    <property type="entry name" value="AAA_9"/>
    <property type="match status" value="1"/>
</dbReference>
<feature type="domain" description="AAA+ ATPase" evidence="16">
    <location>
        <begin position="1571"/>
        <end position="1724"/>
    </location>
</feature>
<proteinExistence type="inferred from homology"/>
<dbReference type="InterPro" id="IPR041466">
    <property type="entry name" value="Dynein_AAA5_ext"/>
</dbReference>
<dbReference type="Gene3D" id="1.10.8.1220">
    <property type="match status" value="1"/>
</dbReference>
<dbReference type="GO" id="GO:0005524">
    <property type="term" value="F:ATP binding"/>
    <property type="evidence" value="ECO:0007669"/>
    <property type="project" value="UniProtKB-KW"/>
</dbReference>
<dbReference type="InterPro" id="IPR026983">
    <property type="entry name" value="DHC"/>
</dbReference>
<keyword evidence="11" id="KW-0505">Motor protein</keyword>
<dbReference type="Gene3D" id="1.10.8.720">
    <property type="entry name" value="Region D6 of dynein motor"/>
    <property type="match status" value="1"/>
</dbReference>
<dbReference type="Pfam" id="PF03028">
    <property type="entry name" value="Dynein_heavy"/>
    <property type="match status" value="1"/>
</dbReference>
<keyword evidence="13" id="KW-0966">Cell projection</keyword>
<dbReference type="EMBL" id="MUZQ01000067">
    <property type="protein sequence ID" value="OWK60053.1"/>
    <property type="molecule type" value="Genomic_DNA"/>
</dbReference>
<dbReference type="Gene3D" id="1.20.920.30">
    <property type="match status" value="1"/>
</dbReference>
<dbReference type="FunFam" id="1.10.8.1220:FF:000001">
    <property type="entry name" value="Dynein axonemal heavy chain 5"/>
    <property type="match status" value="1"/>
</dbReference>
<dbReference type="Gene3D" id="6.10.140.1060">
    <property type="match status" value="1"/>
</dbReference>
<dbReference type="InterPro" id="IPR041589">
    <property type="entry name" value="DNAH3_AAA_lid_1"/>
</dbReference>
<evidence type="ECO:0000256" key="8">
    <source>
        <dbReference type="ARBA" id="ARBA00023017"/>
    </source>
</evidence>
<dbReference type="FunFam" id="1.10.287.2620:FF:000003">
    <property type="entry name" value="Dynein, axonemal, heavy chain 5"/>
    <property type="match status" value="1"/>
</dbReference>
<evidence type="ECO:0000256" key="11">
    <source>
        <dbReference type="ARBA" id="ARBA00023175"/>
    </source>
</evidence>
<feature type="coiled-coil region" evidence="14">
    <location>
        <begin position="2958"/>
        <end position="2985"/>
    </location>
</feature>
<dbReference type="Pfam" id="PF12775">
    <property type="entry name" value="AAA_7"/>
    <property type="match status" value="1"/>
</dbReference>
<dbReference type="Pfam" id="PF08393">
    <property type="entry name" value="DHC_N2"/>
    <property type="match status" value="1"/>
</dbReference>
<dbReference type="Proteomes" id="UP000197619">
    <property type="component" value="Unassembled WGS sequence"/>
</dbReference>
<dbReference type="Gene3D" id="1.10.8.710">
    <property type="match status" value="1"/>
</dbReference>
<dbReference type="GO" id="GO:0008569">
    <property type="term" value="F:minus-end-directed microtubule motor activity"/>
    <property type="evidence" value="ECO:0007669"/>
    <property type="project" value="InterPro"/>
</dbReference>
<dbReference type="FunFam" id="1.10.8.710:FF:000003">
    <property type="entry name" value="Dynein axonemal heavy chain 5"/>
    <property type="match status" value="1"/>
</dbReference>
<comment type="subcellular location">
    <subcellularLocation>
        <location evidence="1">Cytoplasm</location>
        <location evidence="1">Cytoskeleton</location>
        <location evidence="1">Cilium axoneme</location>
    </subcellularLocation>
</comment>
<dbReference type="InterPro" id="IPR004273">
    <property type="entry name" value="Dynein_heavy_D6_P-loop"/>
</dbReference>
<keyword evidence="18" id="KW-1185">Reference proteome</keyword>
<dbReference type="SUPFAM" id="SSF52540">
    <property type="entry name" value="P-loop containing nucleoside triphosphate hydrolases"/>
    <property type="match status" value="4"/>
</dbReference>
<dbReference type="PANTHER" id="PTHR46532">
    <property type="entry name" value="MALE FERTILITY FACTOR KL5"/>
    <property type="match status" value="1"/>
</dbReference>